<name>A0AAV5NZI0_9VIBR</name>
<evidence type="ECO:0000313" key="6">
    <source>
        <dbReference type="Proteomes" id="UP001156690"/>
    </source>
</evidence>
<evidence type="ECO:0000256" key="1">
    <source>
        <dbReference type="ARBA" id="ARBA00022729"/>
    </source>
</evidence>
<feature type="signal peptide" evidence="2">
    <location>
        <begin position="1"/>
        <end position="21"/>
    </location>
</feature>
<comment type="caution">
    <text evidence="5">The sequence shown here is derived from an EMBL/GenBank/DDBJ whole genome shotgun (WGS) entry which is preliminary data.</text>
</comment>
<dbReference type="PANTHER" id="PTHR33619:SF3">
    <property type="entry name" value="POLYSACCHARIDE EXPORT PROTEIN GFCE-RELATED"/>
    <property type="match status" value="1"/>
</dbReference>
<dbReference type="SUPFAM" id="SSF142984">
    <property type="entry name" value="Nqo1 middle domain-like"/>
    <property type="match status" value="1"/>
</dbReference>
<reference evidence="6" key="1">
    <citation type="journal article" date="2019" name="Int. J. Syst. Evol. Microbiol.">
        <title>The Global Catalogue of Microorganisms (GCM) 10K type strain sequencing project: providing services to taxonomists for standard genome sequencing and annotation.</title>
        <authorList>
            <consortium name="The Broad Institute Genomics Platform"/>
            <consortium name="The Broad Institute Genome Sequencing Center for Infectious Disease"/>
            <person name="Wu L."/>
            <person name="Ma J."/>
        </authorList>
    </citation>
    <scope>NUCLEOTIDE SEQUENCE [LARGE SCALE GENOMIC DNA]</scope>
    <source>
        <strain evidence="6">NBRC 15640</strain>
    </source>
</reference>
<sequence length="177" mass="19260">MNKTFLSFVALLLLFPLQAFSASFATTYKIGPGDRIQISVYGEPDLSFDELLINSSGTFDYPYLGEMTAKGQTAQQLKLAIEKGLKGDYLITPKVMVNFISFREIYVNGEVKKPGGYEYQPGLTVDKAIALAGGFTDRAARKKINITPNGEGGTQKGVSLSKAVNPGDIIVIEQSFF</sequence>
<dbReference type="InterPro" id="IPR003715">
    <property type="entry name" value="Poly_export_N"/>
</dbReference>
<keyword evidence="1 2" id="KW-0732">Signal</keyword>
<proteinExistence type="predicted"/>
<feature type="domain" description="Soluble ligand binding" evidence="4">
    <location>
        <begin position="105"/>
        <end position="155"/>
    </location>
</feature>
<dbReference type="Pfam" id="PF02563">
    <property type="entry name" value="Poly_export"/>
    <property type="match status" value="1"/>
</dbReference>
<feature type="domain" description="Polysaccharide export protein N-terminal" evidence="3">
    <location>
        <begin position="26"/>
        <end position="98"/>
    </location>
</feature>
<keyword evidence="6" id="KW-1185">Reference proteome</keyword>
<dbReference type="Gene3D" id="3.10.560.10">
    <property type="entry name" value="Outer membrane lipoprotein wza domain like"/>
    <property type="match status" value="1"/>
</dbReference>
<feature type="chain" id="PRO_5043887660" evidence="2">
    <location>
        <begin position="22"/>
        <end position="177"/>
    </location>
</feature>
<evidence type="ECO:0000313" key="5">
    <source>
        <dbReference type="EMBL" id="GLQ75768.1"/>
    </source>
</evidence>
<dbReference type="PANTHER" id="PTHR33619">
    <property type="entry name" value="POLYSACCHARIDE EXPORT PROTEIN GFCE-RELATED"/>
    <property type="match status" value="1"/>
</dbReference>
<dbReference type="InterPro" id="IPR019554">
    <property type="entry name" value="Soluble_ligand-bd"/>
</dbReference>
<evidence type="ECO:0000259" key="3">
    <source>
        <dbReference type="Pfam" id="PF02563"/>
    </source>
</evidence>
<dbReference type="Proteomes" id="UP001156690">
    <property type="component" value="Unassembled WGS sequence"/>
</dbReference>
<dbReference type="EMBL" id="BSNX01000075">
    <property type="protein sequence ID" value="GLQ75768.1"/>
    <property type="molecule type" value="Genomic_DNA"/>
</dbReference>
<protein>
    <submittedName>
        <fullName evidence="5">Capsular polysaccharide biosynthesis protein</fullName>
    </submittedName>
</protein>
<dbReference type="Gene3D" id="3.30.1950.10">
    <property type="entry name" value="wza like domain"/>
    <property type="match status" value="1"/>
</dbReference>
<dbReference type="InterPro" id="IPR049712">
    <property type="entry name" value="Poly_export"/>
</dbReference>
<dbReference type="GO" id="GO:0015159">
    <property type="term" value="F:polysaccharide transmembrane transporter activity"/>
    <property type="evidence" value="ECO:0007669"/>
    <property type="project" value="InterPro"/>
</dbReference>
<gene>
    <name evidence="5" type="ORF">GCM10007932_51310</name>
</gene>
<evidence type="ECO:0000259" key="4">
    <source>
        <dbReference type="Pfam" id="PF10531"/>
    </source>
</evidence>
<dbReference type="AlphaFoldDB" id="A0AAV5NZI0"/>
<accession>A0AAV5NZI0</accession>
<evidence type="ECO:0000256" key="2">
    <source>
        <dbReference type="SAM" id="SignalP"/>
    </source>
</evidence>
<organism evidence="5 6">
    <name type="scientific">Vibrio penaeicida</name>
    <dbReference type="NCBI Taxonomy" id="104609"/>
    <lineage>
        <taxon>Bacteria</taxon>
        <taxon>Pseudomonadati</taxon>
        <taxon>Pseudomonadota</taxon>
        <taxon>Gammaproteobacteria</taxon>
        <taxon>Vibrionales</taxon>
        <taxon>Vibrionaceae</taxon>
        <taxon>Vibrio</taxon>
    </lineage>
</organism>
<dbReference type="RefSeq" id="WP_101113098.1">
    <property type="nucleotide sequence ID" value="NZ_AP025145.1"/>
</dbReference>
<dbReference type="Pfam" id="PF10531">
    <property type="entry name" value="SLBB"/>
    <property type="match status" value="1"/>
</dbReference>